<dbReference type="STRING" id="1882483.A0A317XJK7"/>
<keyword evidence="3" id="KW-1185">Reference proteome</keyword>
<reference evidence="2 3" key="1">
    <citation type="journal article" date="2018" name="Mol. Biol. Evol.">
        <title>Broad Genomic Sampling Reveals a Smut Pathogenic Ancestry of the Fungal Clade Ustilaginomycotina.</title>
        <authorList>
            <person name="Kijpornyongpan T."/>
            <person name="Mondo S.J."/>
            <person name="Barry K."/>
            <person name="Sandor L."/>
            <person name="Lee J."/>
            <person name="Lipzen A."/>
            <person name="Pangilinan J."/>
            <person name="LaButti K."/>
            <person name="Hainaut M."/>
            <person name="Henrissat B."/>
            <person name="Grigoriev I.V."/>
            <person name="Spatafora J.W."/>
            <person name="Aime M.C."/>
        </authorList>
    </citation>
    <scope>NUCLEOTIDE SEQUENCE [LARGE SCALE GENOMIC DNA]</scope>
    <source>
        <strain evidence="2 3">MCA 3645</strain>
    </source>
</reference>
<dbReference type="InParanoid" id="A0A317XJK7"/>
<proteinExistence type="predicted"/>
<feature type="compositionally biased region" description="Low complexity" evidence="1">
    <location>
        <begin position="588"/>
        <end position="598"/>
    </location>
</feature>
<feature type="compositionally biased region" description="Low complexity" evidence="1">
    <location>
        <begin position="614"/>
        <end position="632"/>
    </location>
</feature>
<feature type="region of interest" description="Disordered" evidence="1">
    <location>
        <begin position="703"/>
        <end position="742"/>
    </location>
</feature>
<sequence>MIRQQQSAPASVPAQHSHSSFSNWTMQLFGGGGRRSQPGPSSRPATGPGSSSARRNAQERQGLMSSPLGRPTSGGDDYDDSDAISLLSNIADRDSRSGSAARRRRARARQRAEGRTCGMLMYDVTELGKSLSCGLLGRPASNSNDDRRRARSASFGSVIRQGAESSHRPHLDNAASSTRHIRTSSNASTDSNGSLINQGFVESGDEDAGMLDDSAIANFGRSDALDVTGEETAAEAAERQEAEEARRRKAEEEARARARAQAEEEEAAAEAKRKRALEEEAAKQKKEAEEEAQRQREEEAKLAAEEEAAIAKAKRKAERKAAKAGLLKLQSDTKGAKRWQTEAEAEAAAGGFNFHEEQPEDPDSQHHQQYFDDGPEAYEHQPHQPDYAGAAYDQYDDAAEDYAAYPQHQHQHQHQQHDPYAEGEYVVEEQGPAGVVHHHHYYHAAPPPHPPAEAHGFNQYLSPTFAHESPALSTSPTTAAGSELKQGEKADESEEEEADIAGLSFGKKKNRAERGMGGSGSQHSGSRSAGGLTADYRRGGGGGGGGSSGGSGSGSGRYVYSHVKAAGGTGQISSPLHLGGGGGGGGALASASSSSSGGRPTYRDRPRRHERTSSKSSNSSSGIYSGSHQSHSLGGIHPATTATSISTHTVPVAPAFNLPNLYENEDSLQNHPEGHGDAGSIYTAAAAQFGKPAVDADEFGVITAGSHKGGAGRGKKSYRDKRAPPPPPPTGAHDGFEGFPAF</sequence>
<organism evidence="2 3">
    <name type="scientific">Testicularia cyperi</name>
    <dbReference type="NCBI Taxonomy" id="1882483"/>
    <lineage>
        <taxon>Eukaryota</taxon>
        <taxon>Fungi</taxon>
        <taxon>Dikarya</taxon>
        <taxon>Basidiomycota</taxon>
        <taxon>Ustilaginomycotina</taxon>
        <taxon>Ustilaginomycetes</taxon>
        <taxon>Ustilaginales</taxon>
        <taxon>Anthracoideaceae</taxon>
        <taxon>Testicularia</taxon>
    </lineage>
</organism>
<dbReference type="AlphaFoldDB" id="A0A317XJK7"/>
<protein>
    <submittedName>
        <fullName evidence="2">Uncharacterized protein</fullName>
    </submittedName>
</protein>
<evidence type="ECO:0000313" key="3">
    <source>
        <dbReference type="Proteomes" id="UP000246740"/>
    </source>
</evidence>
<gene>
    <name evidence="2" type="ORF">BCV70DRAFT_201783</name>
</gene>
<dbReference type="Proteomes" id="UP000246740">
    <property type="component" value="Unassembled WGS sequence"/>
</dbReference>
<dbReference type="OrthoDB" id="2555613at2759"/>
<feature type="compositionally biased region" description="Gly residues" evidence="1">
    <location>
        <begin position="578"/>
        <end position="587"/>
    </location>
</feature>
<feature type="compositionally biased region" description="Basic and acidic residues" evidence="1">
    <location>
        <begin position="276"/>
        <end position="304"/>
    </location>
</feature>
<evidence type="ECO:0000313" key="2">
    <source>
        <dbReference type="EMBL" id="PWY98474.1"/>
    </source>
</evidence>
<feature type="compositionally biased region" description="Gly residues" evidence="1">
    <location>
        <begin position="539"/>
        <end position="553"/>
    </location>
</feature>
<feature type="compositionally biased region" description="Low complexity" evidence="1">
    <location>
        <begin position="35"/>
        <end position="44"/>
    </location>
</feature>
<feature type="region of interest" description="Disordered" evidence="1">
    <location>
        <begin position="229"/>
        <end position="400"/>
    </location>
</feature>
<accession>A0A317XJK7</accession>
<evidence type="ECO:0000256" key="1">
    <source>
        <dbReference type="SAM" id="MobiDB-lite"/>
    </source>
</evidence>
<dbReference type="EMBL" id="KZ819198">
    <property type="protein sequence ID" value="PWY98474.1"/>
    <property type="molecule type" value="Genomic_DNA"/>
</dbReference>
<feature type="compositionally biased region" description="Polar residues" evidence="1">
    <location>
        <begin position="471"/>
        <end position="480"/>
    </location>
</feature>
<feature type="region of interest" description="Disordered" evidence="1">
    <location>
        <begin position="159"/>
        <end position="208"/>
    </location>
</feature>
<feature type="region of interest" description="Disordered" evidence="1">
    <location>
        <begin position="467"/>
        <end position="553"/>
    </location>
</feature>
<feature type="compositionally biased region" description="Low complexity" evidence="1">
    <location>
        <begin position="1"/>
        <end position="20"/>
    </location>
</feature>
<feature type="region of interest" description="Disordered" evidence="1">
    <location>
        <begin position="1"/>
        <end position="113"/>
    </location>
</feature>
<feature type="compositionally biased region" description="Polar residues" evidence="1">
    <location>
        <begin position="174"/>
        <end position="197"/>
    </location>
</feature>
<feature type="region of interest" description="Disordered" evidence="1">
    <location>
        <begin position="571"/>
        <end position="639"/>
    </location>
</feature>
<name>A0A317XJK7_9BASI</name>
<feature type="compositionally biased region" description="Basic and acidic residues" evidence="1">
    <location>
        <begin position="236"/>
        <end position="262"/>
    </location>
</feature>
<feature type="compositionally biased region" description="Low complexity" evidence="1">
    <location>
        <begin position="521"/>
        <end position="531"/>
    </location>
</feature>